<evidence type="ECO:0000313" key="2">
    <source>
        <dbReference type="EMBL" id="GMH22314.1"/>
    </source>
</evidence>
<reference evidence="2" key="1">
    <citation type="submission" date="2023-05" db="EMBL/GenBank/DDBJ databases">
        <title>Nepenthes gracilis genome sequencing.</title>
        <authorList>
            <person name="Fukushima K."/>
        </authorList>
    </citation>
    <scope>NUCLEOTIDE SEQUENCE</scope>
    <source>
        <strain evidence="2">SING2019-196</strain>
    </source>
</reference>
<dbReference type="AlphaFoldDB" id="A0AAD3T429"/>
<gene>
    <name evidence="2" type="ORF">Nepgr_024157</name>
</gene>
<dbReference type="Pfam" id="PF05641">
    <property type="entry name" value="Agenet"/>
    <property type="match status" value="1"/>
</dbReference>
<evidence type="ECO:0000313" key="3">
    <source>
        <dbReference type="Proteomes" id="UP001279734"/>
    </source>
</evidence>
<accession>A0AAD3T429</accession>
<proteinExistence type="predicted"/>
<evidence type="ECO:0000259" key="1">
    <source>
        <dbReference type="Pfam" id="PF05641"/>
    </source>
</evidence>
<dbReference type="InterPro" id="IPR008395">
    <property type="entry name" value="Agenet-like_dom"/>
</dbReference>
<dbReference type="InterPro" id="IPR036812">
    <property type="entry name" value="NAD(P)_OxRdtase_dom_sf"/>
</dbReference>
<dbReference type="Proteomes" id="UP001279734">
    <property type="component" value="Unassembled WGS sequence"/>
</dbReference>
<organism evidence="2 3">
    <name type="scientific">Nepenthes gracilis</name>
    <name type="common">Slender pitcher plant</name>
    <dbReference type="NCBI Taxonomy" id="150966"/>
    <lineage>
        <taxon>Eukaryota</taxon>
        <taxon>Viridiplantae</taxon>
        <taxon>Streptophyta</taxon>
        <taxon>Embryophyta</taxon>
        <taxon>Tracheophyta</taxon>
        <taxon>Spermatophyta</taxon>
        <taxon>Magnoliopsida</taxon>
        <taxon>eudicotyledons</taxon>
        <taxon>Gunneridae</taxon>
        <taxon>Pentapetalae</taxon>
        <taxon>Caryophyllales</taxon>
        <taxon>Nepenthaceae</taxon>
        <taxon>Nepenthes</taxon>
    </lineage>
</organism>
<dbReference type="Gene3D" id="3.20.20.100">
    <property type="entry name" value="NADP-dependent oxidoreductase domain"/>
    <property type="match status" value="1"/>
</dbReference>
<protein>
    <recommendedName>
        <fullName evidence="1">Agenet-like domain-containing protein</fullName>
    </recommendedName>
</protein>
<sequence>MALLQLYKGIADFPQEGASKKDLQFDYIDLYIIHWPLQMKKDSMTFELANFLSADIPSTWKSMTAVYLMERQRAKEGSANVADLEDMYENKRGPKKVQVRWFLMLMVQNLHADTSVVRGTERISNFGEQQGFLKVHSGAEYRKKIAYEPYCPDIKYYMFSRSLCALKNGEFSKSWEGLVLKVDEELELLSKDRDIRGCWIRITISEIFRERAKVQYDDWDDQDGDNNLEEWLPVFGLATPDKLGVKGPR</sequence>
<name>A0AAD3T429_NEPGR</name>
<dbReference type="EMBL" id="BSYO01000024">
    <property type="protein sequence ID" value="GMH22314.1"/>
    <property type="molecule type" value="Genomic_DNA"/>
</dbReference>
<keyword evidence="3" id="KW-1185">Reference proteome</keyword>
<feature type="domain" description="Agenet-like" evidence="1">
    <location>
        <begin position="185"/>
        <end position="234"/>
    </location>
</feature>
<dbReference type="SUPFAM" id="SSF51430">
    <property type="entry name" value="NAD(P)-linked oxidoreductase"/>
    <property type="match status" value="1"/>
</dbReference>
<comment type="caution">
    <text evidence="2">The sequence shown here is derived from an EMBL/GenBank/DDBJ whole genome shotgun (WGS) entry which is preliminary data.</text>
</comment>